<reference evidence="2 3" key="1">
    <citation type="journal article" date="2022" name="Microbiol. Resour. Announc.">
        <title>Complete Genome Sequence of the Hyperthermophilic and Acidophilic Archaeon Saccharolobus caldissimus Strain HS-3T.</title>
        <authorList>
            <person name="Sakai H.D."/>
            <person name="Kurosawa N."/>
        </authorList>
    </citation>
    <scope>NUCLEOTIDE SEQUENCE [LARGE SCALE GENOMIC DNA]</scope>
    <source>
        <strain evidence="2 3">JCM32116</strain>
    </source>
</reference>
<evidence type="ECO:0000256" key="1">
    <source>
        <dbReference type="SAM" id="Phobius"/>
    </source>
</evidence>
<evidence type="ECO:0000313" key="3">
    <source>
        <dbReference type="Proteomes" id="UP001319921"/>
    </source>
</evidence>
<name>A0AAQ4CTR4_9CREN</name>
<protein>
    <submittedName>
        <fullName evidence="2">Uncharacterized protein</fullName>
    </submittedName>
</protein>
<keyword evidence="1" id="KW-0812">Transmembrane</keyword>
<dbReference type="KEGG" id="scas:SACC_22120"/>
<accession>A0AAQ4CTR4</accession>
<dbReference type="Proteomes" id="UP001319921">
    <property type="component" value="Chromosome"/>
</dbReference>
<evidence type="ECO:0000313" key="2">
    <source>
        <dbReference type="EMBL" id="BDB99195.1"/>
    </source>
</evidence>
<gene>
    <name evidence="2" type="ORF">SACC_22120</name>
</gene>
<dbReference type="EMBL" id="AP025226">
    <property type="protein sequence ID" value="BDB99195.1"/>
    <property type="molecule type" value="Genomic_DNA"/>
</dbReference>
<dbReference type="AlphaFoldDB" id="A0AAQ4CTR4"/>
<keyword evidence="3" id="KW-1185">Reference proteome</keyword>
<organism evidence="2 3">
    <name type="scientific">Saccharolobus caldissimus</name>
    <dbReference type="NCBI Taxonomy" id="1702097"/>
    <lineage>
        <taxon>Archaea</taxon>
        <taxon>Thermoproteota</taxon>
        <taxon>Thermoprotei</taxon>
        <taxon>Sulfolobales</taxon>
        <taxon>Sulfolobaceae</taxon>
        <taxon>Saccharolobus</taxon>
    </lineage>
</organism>
<keyword evidence="1" id="KW-1133">Transmembrane helix</keyword>
<sequence>MVMIMKAIFIIFLTIFFFFFMFLSITSFSSSINLFNGAFVEYKVYYVNYQSNSSILSLEIENITQIFSNSTFKYVVWYINLNGSYYYPPGVNYDSLYYPKNFFYIPSVGNSSLNRAIKLILSEEINGTYVYKGQQCLVYGNYINWTIYVNNSGVPSKIFLYQFIGGKLVSNTTYVLLRSNILNRNTTIYFPSNVTLRIGKAVPLVAGNIVFSTIVGKIDSIIIGIATIVIIFILLFRKTNLIK</sequence>
<keyword evidence="1" id="KW-0472">Membrane</keyword>
<feature type="transmembrane region" description="Helical" evidence="1">
    <location>
        <begin position="218"/>
        <end position="236"/>
    </location>
</feature>
<proteinExistence type="predicted"/>